<dbReference type="EMBL" id="JANPWB010000010">
    <property type="protein sequence ID" value="KAJ1134351.1"/>
    <property type="molecule type" value="Genomic_DNA"/>
</dbReference>
<feature type="compositionally biased region" description="Basic and acidic residues" evidence="1">
    <location>
        <begin position="64"/>
        <end position="86"/>
    </location>
</feature>
<evidence type="ECO:0000313" key="2">
    <source>
        <dbReference type="EMBL" id="KAJ1134351.1"/>
    </source>
</evidence>
<reference evidence="2" key="1">
    <citation type="journal article" date="2022" name="bioRxiv">
        <title>Sequencing and chromosome-scale assembly of the giantPleurodeles waltlgenome.</title>
        <authorList>
            <person name="Brown T."/>
            <person name="Elewa A."/>
            <person name="Iarovenko S."/>
            <person name="Subramanian E."/>
            <person name="Araus A.J."/>
            <person name="Petzold A."/>
            <person name="Susuki M."/>
            <person name="Suzuki K.-i.T."/>
            <person name="Hayashi T."/>
            <person name="Toyoda A."/>
            <person name="Oliveira C."/>
            <person name="Osipova E."/>
            <person name="Leigh N.D."/>
            <person name="Simon A."/>
            <person name="Yun M.H."/>
        </authorList>
    </citation>
    <scope>NUCLEOTIDE SEQUENCE</scope>
    <source>
        <strain evidence="2">20211129_DDA</strain>
        <tissue evidence="2">Liver</tissue>
    </source>
</reference>
<keyword evidence="3" id="KW-1185">Reference proteome</keyword>
<protein>
    <submittedName>
        <fullName evidence="2">Uncharacterized protein</fullName>
    </submittedName>
</protein>
<organism evidence="2 3">
    <name type="scientific">Pleurodeles waltl</name>
    <name type="common">Iberian ribbed newt</name>
    <dbReference type="NCBI Taxonomy" id="8319"/>
    <lineage>
        <taxon>Eukaryota</taxon>
        <taxon>Metazoa</taxon>
        <taxon>Chordata</taxon>
        <taxon>Craniata</taxon>
        <taxon>Vertebrata</taxon>
        <taxon>Euteleostomi</taxon>
        <taxon>Amphibia</taxon>
        <taxon>Batrachia</taxon>
        <taxon>Caudata</taxon>
        <taxon>Salamandroidea</taxon>
        <taxon>Salamandridae</taxon>
        <taxon>Pleurodelinae</taxon>
        <taxon>Pleurodeles</taxon>
    </lineage>
</organism>
<feature type="compositionally biased region" description="Polar residues" evidence="1">
    <location>
        <begin position="46"/>
        <end position="55"/>
    </location>
</feature>
<feature type="compositionally biased region" description="Basic and acidic residues" evidence="1">
    <location>
        <begin position="97"/>
        <end position="109"/>
    </location>
</feature>
<proteinExistence type="predicted"/>
<dbReference type="AlphaFoldDB" id="A0AAV7Q3V5"/>
<dbReference type="Proteomes" id="UP001066276">
    <property type="component" value="Chromosome 6"/>
</dbReference>
<gene>
    <name evidence="2" type="ORF">NDU88_000803</name>
</gene>
<accession>A0AAV7Q3V5</accession>
<comment type="caution">
    <text evidence="2">The sequence shown here is derived from an EMBL/GenBank/DDBJ whole genome shotgun (WGS) entry which is preliminary data.</text>
</comment>
<name>A0AAV7Q3V5_PLEWA</name>
<evidence type="ECO:0000256" key="1">
    <source>
        <dbReference type="SAM" id="MobiDB-lite"/>
    </source>
</evidence>
<feature type="region of interest" description="Disordered" evidence="1">
    <location>
        <begin position="33"/>
        <end position="109"/>
    </location>
</feature>
<evidence type="ECO:0000313" key="3">
    <source>
        <dbReference type="Proteomes" id="UP001066276"/>
    </source>
</evidence>
<sequence>MQPHPAGASVEKRRLVLEIAPWQAWPQTTCVTASSKVPARGGNGLQGDSRSNTAKSDPLLGTRAARERERDARFSQWHQKETEEAYRLVQGHNNKIKNREKENTTHKKA</sequence>